<keyword evidence="2" id="KW-0489">Methyltransferase</keyword>
<accession>A0AAD4KPF8</accession>
<keyword evidence="2" id="KW-0808">Transferase</keyword>
<sequence length="357" mass="40290">MASPADENYIVQGLSAPTTVRRENLEGAVTTELPEPAGADETDDGGDNDSALDAASLSSETTSLSSSVTKYREENGRRYHAYGSTEHWGPNDEQAQEQQDLSHHLWCLTLRGKLYLAPIEKPQSILDLGTGTGIWAMDMADEHPQAEVKGIDLSPIQPPWVPPNLKFEIDDYNLDWLDVEKFDLIHSRELLGTVPSWPDLYKKVFSALKPTGWFDQAEPGLFFTSSYDTLGDDHVYHQWGKLMVEAGQKSGMNFDIGPHLKGWLEDAGFINVTEIRVPWPIGNWAKDPHQQEIGVFNKIRLEQGILDFCSRRFSNNMGWKPEELEIFGIKMRTALKTRKLLAHQWAYFVYAQKPPST</sequence>
<dbReference type="EMBL" id="JAJTJA010000007">
    <property type="protein sequence ID" value="KAH8696286.1"/>
    <property type="molecule type" value="Genomic_DNA"/>
</dbReference>
<protein>
    <submittedName>
        <fullName evidence="2">S-adenosyl-L-methionine-dependent methyltransferase</fullName>
    </submittedName>
</protein>
<evidence type="ECO:0000256" key="1">
    <source>
        <dbReference type="SAM" id="MobiDB-lite"/>
    </source>
</evidence>
<keyword evidence="3" id="KW-1185">Reference proteome</keyword>
<feature type="compositionally biased region" description="Low complexity" evidence="1">
    <location>
        <begin position="48"/>
        <end position="67"/>
    </location>
</feature>
<comment type="caution">
    <text evidence="2">The sequence shown here is derived from an EMBL/GenBank/DDBJ whole genome shotgun (WGS) entry which is preliminary data.</text>
</comment>
<dbReference type="PANTHER" id="PTHR43591:SF24">
    <property type="entry name" value="2-METHOXY-6-POLYPRENYL-1,4-BENZOQUINOL METHYLASE, MITOCHONDRIAL"/>
    <property type="match status" value="1"/>
</dbReference>
<dbReference type="Pfam" id="PF13489">
    <property type="entry name" value="Methyltransf_23"/>
    <property type="match status" value="1"/>
</dbReference>
<reference evidence="2" key="1">
    <citation type="submission" date="2021-12" db="EMBL/GenBank/DDBJ databases">
        <title>Convergent genome expansion in fungi linked to evolution of root-endophyte symbiosis.</title>
        <authorList>
            <consortium name="DOE Joint Genome Institute"/>
            <person name="Ke Y.-H."/>
            <person name="Bonito G."/>
            <person name="Liao H.-L."/>
            <person name="Looney B."/>
            <person name="Rojas-Flechas A."/>
            <person name="Nash J."/>
            <person name="Hameed K."/>
            <person name="Schadt C."/>
            <person name="Martin F."/>
            <person name="Crous P.W."/>
            <person name="Miettinen O."/>
            <person name="Magnuson J.K."/>
            <person name="Labbe J."/>
            <person name="Jacobson D."/>
            <person name="Doktycz M.J."/>
            <person name="Veneault-Fourrey C."/>
            <person name="Kuo A."/>
            <person name="Mondo S."/>
            <person name="Calhoun S."/>
            <person name="Riley R."/>
            <person name="Ohm R."/>
            <person name="LaButti K."/>
            <person name="Andreopoulos B."/>
            <person name="Pangilinan J."/>
            <person name="Nolan M."/>
            <person name="Tritt A."/>
            <person name="Clum A."/>
            <person name="Lipzen A."/>
            <person name="Daum C."/>
            <person name="Barry K."/>
            <person name="Grigoriev I.V."/>
            <person name="Vilgalys R."/>
        </authorList>
    </citation>
    <scope>NUCLEOTIDE SEQUENCE</scope>
    <source>
        <strain evidence="2">PMI_201</strain>
    </source>
</reference>
<dbReference type="AlphaFoldDB" id="A0AAD4KPF8"/>
<gene>
    <name evidence="2" type="ORF">BGW36DRAFT_380617</name>
</gene>
<dbReference type="InterPro" id="IPR029063">
    <property type="entry name" value="SAM-dependent_MTases_sf"/>
</dbReference>
<name>A0AAD4KPF8_9EURO</name>
<dbReference type="CDD" id="cd02440">
    <property type="entry name" value="AdoMet_MTases"/>
    <property type="match status" value="1"/>
</dbReference>
<feature type="compositionally biased region" description="Acidic residues" evidence="1">
    <location>
        <begin position="38"/>
        <end position="47"/>
    </location>
</feature>
<feature type="region of interest" description="Disordered" evidence="1">
    <location>
        <begin position="26"/>
        <end position="70"/>
    </location>
</feature>
<dbReference type="RefSeq" id="XP_046071224.1">
    <property type="nucleotide sequence ID" value="XM_046216352.1"/>
</dbReference>
<dbReference type="GO" id="GO:0008168">
    <property type="term" value="F:methyltransferase activity"/>
    <property type="evidence" value="ECO:0007669"/>
    <property type="project" value="UniProtKB-KW"/>
</dbReference>
<dbReference type="PANTHER" id="PTHR43591">
    <property type="entry name" value="METHYLTRANSFERASE"/>
    <property type="match status" value="1"/>
</dbReference>
<evidence type="ECO:0000313" key="2">
    <source>
        <dbReference type="EMBL" id="KAH8696286.1"/>
    </source>
</evidence>
<evidence type="ECO:0000313" key="3">
    <source>
        <dbReference type="Proteomes" id="UP001201262"/>
    </source>
</evidence>
<dbReference type="Proteomes" id="UP001201262">
    <property type="component" value="Unassembled WGS sequence"/>
</dbReference>
<dbReference type="GeneID" id="70246639"/>
<dbReference type="Gene3D" id="3.40.50.150">
    <property type="entry name" value="Vaccinia Virus protein VP39"/>
    <property type="match status" value="1"/>
</dbReference>
<organism evidence="2 3">
    <name type="scientific">Talaromyces proteolyticus</name>
    <dbReference type="NCBI Taxonomy" id="1131652"/>
    <lineage>
        <taxon>Eukaryota</taxon>
        <taxon>Fungi</taxon>
        <taxon>Dikarya</taxon>
        <taxon>Ascomycota</taxon>
        <taxon>Pezizomycotina</taxon>
        <taxon>Eurotiomycetes</taxon>
        <taxon>Eurotiomycetidae</taxon>
        <taxon>Eurotiales</taxon>
        <taxon>Trichocomaceae</taxon>
        <taxon>Talaromyces</taxon>
        <taxon>Talaromyces sect. Bacilispori</taxon>
    </lineage>
</organism>
<dbReference type="SUPFAM" id="SSF53335">
    <property type="entry name" value="S-adenosyl-L-methionine-dependent methyltransferases"/>
    <property type="match status" value="1"/>
</dbReference>
<proteinExistence type="predicted"/>
<dbReference type="GO" id="GO:0032259">
    <property type="term" value="P:methylation"/>
    <property type="evidence" value="ECO:0007669"/>
    <property type="project" value="UniProtKB-KW"/>
</dbReference>